<protein>
    <submittedName>
        <fullName evidence="1">Uncharacterized protein</fullName>
    </submittedName>
</protein>
<evidence type="ECO:0000313" key="1">
    <source>
        <dbReference type="EMBL" id="MED6141002.1"/>
    </source>
</evidence>
<sequence>DMQRGYDFASSVAMDPDEVWRETMFEPDANNRVYEVGGFLASTLRFSAYVHIGLPSPQPPVLLLPV</sequence>
<dbReference type="Proteomes" id="UP001341840">
    <property type="component" value="Unassembled WGS sequence"/>
</dbReference>
<name>A0ABU6SX85_9FABA</name>
<evidence type="ECO:0000313" key="2">
    <source>
        <dbReference type="Proteomes" id="UP001341840"/>
    </source>
</evidence>
<reference evidence="1 2" key="1">
    <citation type="journal article" date="2023" name="Plants (Basel)">
        <title>Bridging the Gap: Combining Genomics and Transcriptomics Approaches to Understand Stylosanthes scabra, an Orphan Legume from the Brazilian Caatinga.</title>
        <authorList>
            <person name="Ferreira-Neto J.R.C."/>
            <person name="da Silva M.D."/>
            <person name="Binneck E."/>
            <person name="de Melo N.F."/>
            <person name="da Silva R.H."/>
            <person name="de Melo A.L.T.M."/>
            <person name="Pandolfi V."/>
            <person name="Bustamante F.O."/>
            <person name="Brasileiro-Vidal A.C."/>
            <person name="Benko-Iseppon A.M."/>
        </authorList>
    </citation>
    <scope>NUCLEOTIDE SEQUENCE [LARGE SCALE GENOMIC DNA]</scope>
    <source>
        <tissue evidence="1">Leaves</tissue>
    </source>
</reference>
<accession>A0ABU6SX85</accession>
<feature type="non-terminal residue" evidence="1">
    <location>
        <position position="1"/>
    </location>
</feature>
<keyword evidence="2" id="KW-1185">Reference proteome</keyword>
<comment type="caution">
    <text evidence="1">The sequence shown here is derived from an EMBL/GenBank/DDBJ whole genome shotgun (WGS) entry which is preliminary data.</text>
</comment>
<dbReference type="EMBL" id="JASCZI010063020">
    <property type="protein sequence ID" value="MED6141002.1"/>
    <property type="molecule type" value="Genomic_DNA"/>
</dbReference>
<proteinExistence type="predicted"/>
<organism evidence="1 2">
    <name type="scientific">Stylosanthes scabra</name>
    <dbReference type="NCBI Taxonomy" id="79078"/>
    <lineage>
        <taxon>Eukaryota</taxon>
        <taxon>Viridiplantae</taxon>
        <taxon>Streptophyta</taxon>
        <taxon>Embryophyta</taxon>
        <taxon>Tracheophyta</taxon>
        <taxon>Spermatophyta</taxon>
        <taxon>Magnoliopsida</taxon>
        <taxon>eudicotyledons</taxon>
        <taxon>Gunneridae</taxon>
        <taxon>Pentapetalae</taxon>
        <taxon>rosids</taxon>
        <taxon>fabids</taxon>
        <taxon>Fabales</taxon>
        <taxon>Fabaceae</taxon>
        <taxon>Papilionoideae</taxon>
        <taxon>50 kb inversion clade</taxon>
        <taxon>dalbergioids sensu lato</taxon>
        <taxon>Dalbergieae</taxon>
        <taxon>Pterocarpus clade</taxon>
        <taxon>Stylosanthes</taxon>
    </lineage>
</organism>
<gene>
    <name evidence="1" type="ORF">PIB30_099073</name>
</gene>